<name>A0A160U2I0_9ZZZZ</name>
<gene>
    <name evidence="2" type="ORF">MGWOODY_Hyp566</name>
</gene>
<feature type="region of interest" description="Disordered" evidence="1">
    <location>
        <begin position="128"/>
        <end position="154"/>
    </location>
</feature>
<evidence type="ECO:0000256" key="1">
    <source>
        <dbReference type="SAM" id="MobiDB-lite"/>
    </source>
</evidence>
<evidence type="ECO:0000313" key="2">
    <source>
        <dbReference type="EMBL" id="CUS57457.1"/>
    </source>
</evidence>
<dbReference type="EMBL" id="CZQD01000042">
    <property type="protein sequence ID" value="CUS57457.1"/>
    <property type="molecule type" value="Genomic_DNA"/>
</dbReference>
<organism evidence="2">
    <name type="scientific">hydrothermal vent metagenome</name>
    <dbReference type="NCBI Taxonomy" id="652676"/>
    <lineage>
        <taxon>unclassified sequences</taxon>
        <taxon>metagenomes</taxon>
        <taxon>ecological metagenomes</taxon>
    </lineage>
</organism>
<proteinExistence type="predicted"/>
<reference evidence="2" key="1">
    <citation type="submission" date="2015-10" db="EMBL/GenBank/DDBJ databases">
        <authorList>
            <person name="Gilbert D.G."/>
        </authorList>
    </citation>
    <scope>NUCLEOTIDE SEQUENCE</scope>
</reference>
<accession>A0A160U2I0</accession>
<sequence>MGNGQAIRIRTHSEHIAPNAPLGRVCGTHEYCEYASAMSCSQKLNLEPLRMKKPVFLIAAAIVSSLLPAQADAPSNPAACNPVVGDGTAKATMWLEERVAALQELENPTEQDADLLKEFQASLLGIKDRQMSGQDNDEARCTPAKSFDNSDKTS</sequence>
<dbReference type="AlphaFoldDB" id="A0A160U2I0"/>
<protein>
    <submittedName>
        <fullName evidence="2">Uncharacterized protein</fullName>
    </submittedName>
</protein>